<dbReference type="EMBL" id="GL984050">
    <property type="protein sequence ID" value="EGR30149.1"/>
    <property type="molecule type" value="Genomic_DNA"/>
</dbReference>
<evidence type="ECO:0000256" key="2">
    <source>
        <dbReference type="ARBA" id="ARBA00010532"/>
    </source>
</evidence>
<dbReference type="InterPro" id="IPR002159">
    <property type="entry name" value="CD36_fam"/>
</dbReference>
<organism evidence="8 9">
    <name type="scientific">Ichthyophthirius multifiliis</name>
    <name type="common">White spot disease agent</name>
    <name type="synonym">Ich</name>
    <dbReference type="NCBI Taxonomy" id="5932"/>
    <lineage>
        <taxon>Eukaryota</taxon>
        <taxon>Sar</taxon>
        <taxon>Alveolata</taxon>
        <taxon>Ciliophora</taxon>
        <taxon>Intramacronucleata</taxon>
        <taxon>Oligohymenophorea</taxon>
        <taxon>Hymenostomatida</taxon>
        <taxon>Ophryoglenina</taxon>
        <taxon>Ichthyophthirius</taxon>
    </lineage>
</organism>
<keyword evidence="4 7" id="KW-1133">Transmembrane helix</keyword>
<dbReference type="GO" id="GO:0005044">
    <property type="term" value="F:scavenger receptor activity"/>
    <property type="evidence" value="ECO:0007669"/>
    <property type="project" value="TreeGrafter"/>
</dbReference>
<evidence type="ECO:0000256" key="4">
    <source>
        <dbReference type="ARBA" id="ARBA00022989"/>
    </source>
</evidence>
<name>G0QXA8_ICHMU</name>
<accession>G0QXA8</accession>
<dbReference type="GeneID" id="14906262"/>
<dbReference type="Pfam" id="PF01130">
    <property type="entry name" value="CD36"/>
    <property type="match status" value="2"/>
</dbReference>
<dbReference type="OMA" id="QIFEICS"/>
<dbReference type="Proteomes" id="UP000008983">
    <property type="component" value="Unassembled WGS sequence"/>
</dbReference>
<evidence type="ECO:0000256" key="3">
    <source>
        <dbReference type="ARBA" id="ARBA00022692"/>
    </source>
</evidence>
<gene>
    <name evidence="8" type="ORF">IMG5_140280</name>
</gene>
<evidence type="ECO:0000256" key="1">
    <source>
        <dbReference type="ARBA" id="ARBA00004370"/>
    </source>
</evidence>
<dbReference type="OrthoDB" id="284331at2759"/>
<proteinExistence type="inferred from homology"/>
<dbReference type="STRING" id="857967.G0QXA8"/>
<evidence type="ECO:0000256" key="6">
    <source>
        <dbReference type="ARBA" id="ARBA00023180"/>
    </source>
</evidence>
<dbReference type="PANTHER" id="PTHR11923">
    <property type="entry name" value="SCAVENGER RECEPTOR CLASS B TYPE-1 SR-B1"/>
    <property type="match status" value="1"/>
</dbReference>
<keyword evidence="5 7" id="KW-0472">Membrane</keyword>
<sequence>MHNSNYNLWAKIPGETNTFVVRNFTFYQLKNQDEFLFFNQKPKVQETEVISYQEFQEFRNANFLENQALVQYDFHRHFNNLTDSSILINDVLNVGSFGAWHKMKNANETLLSLNGLSILFKSLVQQTVPVIIAIGYTGLNKDETYNYYCKIAQLNDQMCNWLKTDSIYGWKDNLTLIHWSQATLSNSTFSGESLYLKDYFKLSNDQFNSLYNSFSETTNALMSFAVDSYCNQYIPQNLTQNVTCRNDPFSLAAVQWSIGQISKNPPYPIKPFETNPKASFVFWNYMKYFVYNFTQNIPLGGTPGQASIGQFTADSLQKNYQQMKNNIQLKLFAGYFFKKILLEQKAQCNDVFSFNFSIEQVQKICQEMEDFKNWDFNSMFNLAYLCIKQDPFYTEFFIQKSLSEFQQYVIFCKENQYIGQNIIIFNQILFDKYNCSPLSGKGKICSDNELAQQQWYGSVITLNLPEQISDILSKGESYYFWDKENIDGPFEYQYFINNIIKEEKQNLNNEQINKLLTYDVLFSPSVIPQIFQLQKLKNKQLINQKFYFQDGGDQLCKYYRYLMVNLVFKSLKQTRKASDLLFGYVDYFVDSQKNKDPQTGGDPSLNSTIILNDPNNNYYENTSKIIMYTGQSDSSKTRQYYSINGFNYTTYQFYWFDGKNVQSVYTSPWNGNAYIQGSDSVQNPPNIDYSDKVYVYIDSFDRGGAAVWNGQKQKHGGLECYRYQNEDKFYQNKNSRISNSTEILDIQGNKVVSNKEKDGLFMDIEPYSGITLAAAINVQVNMLIEPDELFDIKQPVLIPIYNTFRTGNWSDSAIDNQLGELKMALVAKRSIEISGYIIGGVFIVLSLILLYRIKKIKNIEYEQQNKNNQLLEDKEQIVSDNYI</sequence>
<reference evidence="8 9" key="1">
    <citation type="submission" date="2011-07" db="EMBL/GenBank/DDBJ databases">
        <authorList>
            <person name="Coyne R."/>
            <person name="Brami D."/>
            <person name="Johnson J."/>
            <person name="Hostetler J."/>
            <person name="Hannick L."/>
            <person name="Clark T."/>
            <person name="Cassidy-Hanley D."/>
            <person name="Inman J."/>
        </authorList>
    </citation>
    <scope>NUCLEOTIDE SEQUENCE [LARGE SCALE GENOMIC DNA]</scope>
    <source>
        <strain evidence="8 9">G5</strain>
    </source>
</reference>
<feature type="transmembrane region" description="Helical" evidence="7">
    <location>
        <begin position="833"/>
        <end position="851"/>
    </location>
</feature>
<evidence type="ECO:0000313" key="9">
    <source>
        <dbReference type="Proteomes" id="UP000008983"/>
    </source>
</evidence>
<evidence type="ECO:0000256" key="7">
    <source>
        <dbReference type="SAM" id="Phobius"/>
    </source>
</evidence>
<comment type="subcellular location">
    <subcellularLocation>
        <location evidence="1">Membrane</location>
    </subcellularLocation>
</comment>
<keyword evidence="3 7" id="KW-0812">Transmembrane</keyword>
<dbReference type="InParanoid" id="G0QXA8"/>
<dbReference type="GO" id="GO:0016020">
    <property type="term" value="C:membrane"/>
    <property type="evidence" value="ECO:0007669"/>
    <property type="project" value="UniProtKB-SubCell"/>
</dbReference>
<dbReference type="GO" id="GO:0005737">
    <property type="term" value="C:cytoplasm"/>
    <property type="evidence" value="ECO:0007669"/>
    <property type="project" value="TreeGrafter"/>
</dbReference>
<comment type="similarity">
    <text evidence="2">Belongs to the CD36 family.</text>
</comment>
<keyword evidence="9" id="KW-1185">Reference proteome</keyword>
<dbReference type="RefSeq" id="XP_004031385.1">
    <property type="nucleotide sequence ID" value="XM_004031337.1"/>
</dbReference>
<dbReference type="eggNOG" id="KOG3776">
    <property type="taxonomic scope" value="Eukaryota"/>
</dbReference>
<evidence type="ECO:0000256" key="5">
    <source>
        <dbReference type="ARBA" id="ARBA00023136"/>
    </source>
</evidence>
<evidence type="ECO:0000313" key="8">
    <source>
        <dbReference type="EMBL" id="EGR30149.1"/>
    </source>
</evidence>
<keyword evidence="6" id="KW-0325">Glycoprotein</keyword>
<dbReference type="PANTHER" id="PTHR11923:SF51">
    <property type="entry name" value="LYSOSOME MEMBRANE PROTEIN 2"/>
    <property type="match status" value="1"/>
</dbReference>
<protein>
    <submittedName>
        <fullName evidence="8">Uncharacterized protein</fullName>
    </submittedName>
</protein>
<dbReference type="AlphaFoldDB" id="G0QXA8"/>